<dbReference type="GO" id="GO:0007219">
    <property type="term" value="P:Notch signaling pathway"/>
    <property type="evidence" value="ECO:0007669"/>
    <property type="project" value="TreeGrafter"/>
</dbReference>
<feature type="compositionally biased region" description="Basic and acidic residues" evidence="1">
    <location>
        <begin position="85"/>
        <end position="105"/>
    </location>
</feature>
<name>A0A6A5E8H9_PERFL</name>
<accession>A0A6A5E8H9</accession>
<feature type="chain" id="PRO_5025331566" description="Peptidase M12B propeptide domain-containing protein" evidence="2">
    <location>
        <begin position="21"/>
        <end position="300"/>
    </location>
</feature>
<keyword evidence="4" id="KW-1185">Reference proteome</keyword>
<organism evidence="3 4">
    <name type="scientific">Perca fluviatilis</name>
    <name type="common">European perch</name>
    <dbReference type="NCBI Taxonomy" id="8168"/>
    <lineage>
        <taxon>Eukaryota</taxon>
        <taxon>Metazoa</taxon>
        <taxon>Chordata</taxon>
        <taxon>Craniata</taxon>
        <taxon>Vertebrata</taxon>
        <taxon>Euteleostomi</taxon>
        <taxon>Actinopterygii</taxon>
        <taxon>Neopterygii</taxon>
        <taxon>Teleostei</taxon>
        <taxon>Neoteleostei</taxon>
        <taxon>Acanthomorphata</taxon>
        <taxon>Eupercaria</taxon>
        <taxon>Perciformes</taxon>
        <taxon>Percoidei</taxon>
        <taxon>Percidae</taxon>
        <taxon>Percinae</taxon>
        <taxon>Perca</taxon>
    </lineage>
</organism>
<comment type="caution">
    <text evidence="3">The sequence shown here is derived from an EMBL/GenBank/DDBJ whole genome shotgun (WGS) entry which is preliminary data.</text>
</comment>
<reference evidence="3 4" key="1">
    <citation type="submission" date="2019-06" db="EMBL/GenBank/DDBJ databases">
        <title>A chromosome-scale genome assembly of the European perch, Perca fluviatilis.</title>
        <authorList>
            <person name="Roques C."/>
            <person name="Zahm M."/>
            <person name="Cabau C."/>
            <person name="Klopp C."/>
            <person name="Bouchez O."/>
            <person name="Donnadieu C."/>
            <person name="Kuhl H."/>
            <person name="Gislard M."/>
            <person name="Guendouz S."/>
            <person name="Journot L."/>
            <person name="Haffray P."/>
            <person name="Bestin A."/>
            <person name="Morvezen R."/>
            <person name="Feron R."/>
            <person name="Wen M."/>
            <person name="Jouanno E."/>
            <person name="Herpin A."/>
            <person name="Schartl M."/>
            <person name="Postlethwait J."/>
            <person name="Schaerlinger B."/>
            <person name="Chardard D."/>
            <person name="Lecocq T."/>
            <person name="Poncet C."/>
            <person name="Jaffrelo L."/>
            <person name="Lampietro C."/>
            <person name="Guiguen Y."/>
        </authorList>
    </citation>
    <scope>NUCLEOTIDE SEQUENCE [LARGE SCALE GENOMIC DNA]</scope>
    <source>
        <tissue evidence="3">Blood</tissue>
    </source>
</reference>
<dbReference type="PANTHER" id="PTHR45702">
    <property type="entry name" value="ADAM10/ADAM17 METALLOPEPTIDASE FAMILY MEMBER"/>
    <property type="match status" value="1"/>
</dbReference>
<dbReference type="SUPFAM" id="SSF55486">
    <property type="entry name" value="Metalloproteases ('zincins'), catalytic domain"/>
    <property type="match status" value="1"/>
</dbReference>
<feature type="signal peptide" evidence="2">
    <location>
        <begin position="1"/>
        <end position="20"/>
    </location>
</feature>
<gene>
    <name evidence="3" type="ORF">PFLUV_G00217550</name>
</gene>
<dbReference type="GO" id="GO:0004222">
    <property type="term" value="F:metalloendopeptidase activity"/>
    <property type="evidence" value="ECO:0007669"/>
    <property type="project" value="TreeGrafter"/>
</dbReference>
<dbReference type="InterPro" id="IPR051489">
    <property type="entry name" value="ADAM_Metalloproteinase"/>
</dbReference>
<dbReference type="GO" id="GO:0005886">
    <property type="term" value="C:plasma membrane"/>
    <property type="evidence" value="ECO:0007669"/>
    <property type="project" value="TreeGrafter"/>
</dbReference>
<keyword evidence="2" id="KW-0732">Signal</keyword>
<dbReference type="EMBL" id="VHII01000018">
    <property type="protein sequence ID" value="KAF1377020.1"/>
    <property type="molecule type" value="Genomic_DNA"/>
</dbReference>
<evidence type="ECO:0008006" key="5">
    <source>
        <dbReference type="Google" id="ProtNLM"/>
    </source>
</evidence>
<evidence type="ECO:0000313" key="4">
    <source>
        <dbReference type="Proteomes" id="UP000465112"/>
    </source>
</evidence>
<proteinExistence type="predicted"/>
<evidence type="ECO:0000313" key="3">
    <source>
        <dbReference type="EMBL" id="KAF1377020.1"/>
    </source>
</evidence>
<dbReference type="GO" id="GO:0006509">
    <property type="term" value="P:membrane protein ectodomain proteolysis"/>
    <property type="evidence" value="ECO:0007669"/>
    <property type="project" value="TreeGrafter"/>
</dbReference>
<dbReference type="AlphaFoldDB" id="A0A6A5E8H9"/>
<evidence type="ECO:0000256" key="2">
    <source>
        <dbReference type="SAM" id="SignalP"/>
    </source>
</evidence>
<dbReference type="PANTHER" id="PTHR45702:SF6">
    <property type="entry name" value="DISINTEGRIN AND METALLOPROTEINASE DOMAIN-CONTAINING PROTEIN 17"/>
    <property type="match status" value="1"/>
</dbReference>
<dbReference type="Proteomes" id="UP000465112">
    <property type="component" value="Unassembled WGS sequence"/>
</dbReference>
<dbReference type="Gene3D" id="3.40.390.10">
    <property type="entry name" value="Collagenase (Catalytic Domain)"/>
    <property type="match status" value="1"/>
</dbReference>
<protein>
    <recommendedName>
        <fullName evidence="5">Peptidase M12B propeptide domain-containing protein</fullName>
    </recommendedName>
</protein>
<sequence length="300" mass="34433">MRQELLGFTVFTVFTVLTEAAVSPPADTEEQHYASLHSMLDDFDVLPLSGLQTHSVRRRDVQTQTHLEKLVSFSALQRRSLYTDNSHDSARDRSESGRGLREENSRVQAHIDDHEFSAHILTDEAEYNVEPLWRFSAAAPDGRLLVYRSEDIRNLSRLAQPAVCGYMTSDPAHILPDRVTPATLDDHDHEESVSRGKREVLDHSKNTCPLLLVADHRFFKHMGREEESTTLNYLIELIDRVDDIYRNTSWDDEFVGYGVQIQQIIIGVPFPVHYSFLHRVLSSPYYRSSLVSTWLSIPRI</sequence>
<evidence type="ECO:0000256" key="1">
    <source>
        <dbReference type="SAM" id="MobiDB-lite"/>
    </source>
</evidence>
<feature type="region of interest" description="Disordered" evidence="1">
    <location>
        <begin position="84"/>
        <end position="105"/>
    </location>
</feature>
<dbReference type="InterPro" id="IPR024079">
    <property type="entry name" value="MetalloPept_cat_dom_sf"/>
</dbReference>